<dbReference type="Proteomes" id="UP000003481">
    <property type="component" value="Unassembled WGS sequence"/>
</dbReference>
<gene>
    <name evidence="1" type="ORF">BSPA14S_0894</name>
</gene>
<organism evidence="1 2">
    <name type="scientific">Borreliella spielmanii A14S</name>
    <dbReference type="NCBI Taxonomy" id="498742"/>
    <lineage>
        <taxon>Bacteria</taxon>
        <taxon>Pseudomonadati</taxon>
        <taxon>Spirochaetota</taxon>
        <taxon>Spirochaetia</taxon>
        <taxon>Spirochaetales</taxon>
        <taxon>Borreliaceae</taxon>
        <taxon>Borreliella</taxon>
    </lineage>
</organism>
<dbReference type="EMBL" id="ABKB02000010">
    <property type="protein sequence ID" value="EEF84218.1"/>
    <property type="molecule type" value="Genomic_DNA"/>
</dbReference>
<evidence type="ECO:0000313" key="2">
    <source>
        <dbReference type="Proteomes" id="UP000003481"/>
    </source>
</evidence>
<dbReference type="AlphaFoldDB" id="B9X8T1"/>
<evidence type="ECO:0000313" key="1">
    <source>
        <dbReference type="EMBL" id="EEF84218.1"/>
    </source>
</evidence>
<protein>
    <submittedName>
        <fullName evidence="1">Conserved domain protein</fullName>
    </submittedName>
</protein>
<comment type="caution">
    <text evidence="1">The sequence shown here is derived from an EMBL/GenBank/DDBJ whole genome shotgun (WGS) entry which is preliminary data.</text>
</comment>
<accession>B9X8T1</accession>
<sequence>MIFIFGIFSISCFSRNGIEIGLSKIKISMLVDSIFNDKSLNSRIIRLYFV</sequence>
<reference evidence="1 2" key="1">
    <citation type="submission" date="2009-02" db="EMBL/GenBank/DDBJ databases">
        <authorList>
            <person name="Fraser-Liggett C.M."/>
            <person name="Mongodin E.F."/>
            <person name="Casjens B."/>
            <person name="Dunn J."/>
            <person name="Luft B."/>
            <person name="Qiu W."/>
            <person name="Schutzer S."/>
            <person name="Sebastian Y."/>
        </authorList>
    </citation>
    <scope>NUCLEOTIDE SEQUENCE [LARGE SCALE GENOMIC DNA]</scope>
    <source>
        <strain evidence="1 2">A14S</strain>
    </source>
</reference>
<dbReference type="HOGENOM" id="CLU_3115217_0_0_12"/>
<proteinExistence type="predicted"/>
<name>B9X8T1_9SPIR</name>